<evidence type="ECO:0000313" key="4">
    <source>
        <dbReference type="Proteomes" id="UP000095780"/>
    </source>
</evidence>
<dbReference type="InterPro" id="IPR050300">
    <property type="entry name" value="GDXG_lipolytic_enzyme"/>
</dbReference>
<dbReference type="GO" id="GO:0004806">
    <property type="term" value="F:triacylglycerol lipase activity"/>
    <property type="evidence" value="ECO:0007669"/>
    <property type="project" value="UniProtKB-EC"/>
</dbReference>
<keyword evidence="1 3" id="KW-0378">Hydrolase</keyword>
<dbReference type="InterPro" id="IPR029058">
    <property type="entry name" value="AB_hydrolase_fold"/>
</dbReference>
<evidence type="ECO:0000256" key="1">
    <source>
        <dbReference type="ARBA" id="ARBA00022801"/>
    </source>
</evidence>
<protein>
    <submittedName>
        <fullName evidence="3">Lipase 2</fullName>
        <ecNumber evidence="3">3.1.1.3</ecNumber>
    </submittedName>
</protein>
<gene>
    <name evidence="3" type="primary">lip2</name>
    <name evidence="3" type="ORF">ERS852492_01864</name>
</gene>
<dbReference type="RefSeq" id="WP_055287453.1">
    <property type="nucleotide sequence ID" value="NZ_CABIXW010000005.1"/>
</dbReference>
<dbReference type="EC" id="3.1.1.3" evidence="3"/>
<reference evidence="3 4" key="1">
    <citation type="submission" date="2015-09" db="EMBL/GenBank/DDBJ databases">
        <authorList>
            <consortium name="Pathogen Informatics"/>
        </authorList>
    </citation>
    <scope>NUCLEOTIDE SEQUENCE [LARGE SCALE GENOMIC DNA]</scope>
    <source>
        <strain evidence="3 4">2789STDY5834878</strain>
    </source>
</reference>
<evidence type="ECO:0000313" key="3">
    <source>
        <dbReference type="EMBL" id="CUQ86697.1"/>
    </source>
</evidence>
<name>A0A174ZLP2_9FIRM</name>
<dbReference type="EMBL" id="CZBV01000005">
    <property type="protein sequence ID" value="CUQ86697.1"/>
    <property type="molecule type" value="Genomic_DNA"/>
</dbReference>
<proteinExistence type="predicted"/>
<sequence>MGNILTKQFYRQRKDFEDSCAGRDAGLTFPEGVRCSTDIAYADDGIKAHVLDIYRPEDSQEKILPVIINVHGGGLIIGNKEFNRYFCALLCKKGFLVYSIEYRLIPDCLIYDQISDVFMAMDYIKERLAADGGDSSHVYMAGDSGGACLITYVNAIQNSTNIARAANVTPSGLRINALGLISGMFYTSRFDKIGLFLPKYLYGRDYKKTPFAKYVNPENRELLNSLAPVWLVTSHNDFLRRYTTDFEKALTRAEREHELVVFPKNKKLTHAFSVFEPFMPESGAVIDMMVEYLRKF</sequence>
<accession>A0A174ZLP2</accession>
<dbReference type="SUPFAM" id="SSF53474">
    <property type="entry name" value="alpha/beta-Hydrolases"/>
    <property type="match status" value="1"/>
</dbReference>
<dbReference type="InterPro" id="IPR013094">
    <property type="entry name" value="AB_hydrolase_3"/>
</dbReference>
<dbReference type="AlphaFoldDB" id="A0A174ZLP2"/>
<evidence type="ECO:0000259" key="2">
    <source>
        <dbReference type="Pfam" id="PF07859"/>
    </source>
</evidence>
<feature type="domain" description="Alpha/beta hydrolase fold-3" evidence="2">
    <location>
        <begin position="68"/>
        <end position="265"/>
    </location>
</feature>
<dbReference type="Proteomes" id="UP000095780">
    <property type="component" value="Unassembled WGS sequence"/>
</dbReference>
<dbReference type="Pfam" id="PF07859">
    <property type="entry name" value="Abhydrolase_3"/>
    <property type="match status" value="1"/>
</dbReference>
<dbReference type="Gene3D" id="3.40.50.1820">
    <property type="entry name" value="alpha/beta hydrolase"/>
    <property type="match status" value="1"/>
</dbReference>
<dbReference type="PANTHER" id="PTHR48081">
    <property type="entry name" value="AB HYDROLASE SUPERFAMILY PROTEIN C4A8.06C"/>
    <property type="match status" value="1"/>
</dbReference>
<organism evidence="3 4">
    <name type="scientific">Lachnospira eligens</name>
    <dbReference type="NCBI Taxonomy" id="39485"/>
    <lineage>
        <taxon>Bacteria</taxon>
        <taxon>Bacillati</taxon>
        <taxon>Bacillota</taxon>
        <taxon>Clostridia</taxon>
        <taxon>Lachnospirales</taxon>
        <taxon>Lachnospiraceae</taxon>
        <taxon>Lachnospira</taxon>
    </lineage>
</organism>